<proteinExistence type="inferred from homology"/>
<keyword evidence="2 6" id="KW-0819">tRNA processing</keyword>
<comment type="function">
    <text evidence="6">Ligates lysine onto the cytidine present at position 34 of the AUA codon-specific tRNA(Ile) that contains the anticodon CAU, in an ATP-dependent manner. Cytidine is converted to lysidine, thus changing the amino acid specificity of the tRNA from methionine to isoleucine.</text>
</comment>
<evidence type="ECO:0000313" key="9">
    <source>
        <dbReference type="Proteomes" id="UP000424462"/>
    </source>
</evidence>
<feature type="binding site" evidence="6">
    <location>
        <begin position="41"/>
        <end position="46"/>
    </location>
    <ligand>
        <name>ATP</name>
        <dbReference type="ChEBI" id="CHEBI:30616"/>
    </ligand>
</feature>
<evidence type="ECO:0000256" key="3">
    <source>
        <dbReference type="ARBA" id="ARBA00022741"/>
    </source>
</evidence>
<keyword evidence="9" id="KW-1185">Reference proteome</keyword>
<dbReference type="InterPro" id="IPR012094">
    <property type="entry name" value="tRNA_Ile_lys_synt"/>
</dbReference>
<keyword evidence="6" id="KW-0963">Cytoplasm</keyword>
<evidence type="ECO:0000313" key="8">
    <source>
        <dbReference type="EMBL" id="QGU08326.1"/>
    </source>
</evidence>
<dbReference type="InterPro" id="IPR011063">
    <property type="entry name" value="TilS/TtcA_N"/>
</dbReference>
<sequence length="315" mass="33542">MPRFIGSLELPKNARHLHQLRLAVRRHLHTHPATQVVVGLSGGADSLALSAAARAEGLPVHALCVDHQLQAGSAQVAERAAEQARHMGATAEVVAVHVDPRGSLEAAARRARYQALRQAAGQRPVWVGHTLDDQAETLILRAVRGTAAGMLPVNGQIHRPLLTQPRSATLGACGELGLEPWQDPQNEQENFARVGVRRKVIPLLREVFGHEISGGLARAAQIAAEDAAALDGIVDKRDELGVECAAEPVALRRRRIAAFLHHHGCAVNAAVLAGVDALLVDWRGQGPVAVGGDVSARLVVRRVGDRLVLGEEETS</sequence>
<dbReference type="PANTHER" id="PTHR43033:SF1">
    <property type="entry name" value="TRNA(ILE)-LYSIDINE SYNTHASE-RELATED"/>
    <property type="match status" value="1"/>
</dbReference>
<gene>
    <name evidence="6 8" type="primary">tilS</name>
    <name evidence="8" type="ORF">COCCU_12130</name>
</gene>
<dbReference type="GO" id="GO:0006400">
    <property type="term" value="P:tRNA modification"/>
    <property type="evidence" value="ECO:0007669"/>
    <property type="project" value="UniProtKB-UniRule"/>
</dbReference>
<dbReference type="PANTHER" id="PTHR43033">
    <property type="entry name" value="TRNA(ILE)-LYSIDINE SYNTHASE-RELATED"/>
    <property type="match status" value="1"/>
</dbReference>
<keyword evidence="1 6" id="KW-0436">Ligase</keyword>
<dbReference type="Proteomes" id="UP000424462">
    <property type="component" value="Chromosome"/>
</dbReference>
<dbReference type="GO" id="GO:0005737">
    <property type="term" value="C:cytoplasm"/>
    <property type="evidence" value="ECO:0007669"/>
    <property type="project" value="UniProtKB-SubCell"/>
</dbReference>
<dbReference type="InterPro" id="IPR014729">
    <property type="entry name" value="Rossmann-like_a/b/a_fold"/>
</dbReference>
<dbReference type="EC" id="6.3.4.19" evidence="6"/>
<reference evidence="8 9" key="1">
    <citation type="submission" date="2019-11" db="EMBL/GenBank/DDBJ databases">
        <title>Complete genome sequence of Corynebacterium kalinowskii 1959, a novel Corynebacterium species isolated from soil of a small paddock in Vilsendorf, Germany.</title>
        <authorList>
            <person name="Schaffert L."/>
            <person name="Ruwe M."/>
            <person name="Milse J."/>
            <person name="Hanuschka K."/>
            <person name="Ortseifen V."/>
            <person name="Droste J."/>
            <person name="Brandt D."/>
            <person name="Schlueter L."/>
            <person name="Kutter Y."/>
            <person name="Vinke S."/>
            <person name="Viehoefer P."/>
            <person name="Jacob L."/>
            <person name="Luebke N.-C."/>
            <person name="Schulte-Berndt E."/>
            <person name="Hain C."/>
            <person name="Linder M."/>
            <person name="Schmidt P."/>
            <person name="Wollenschlaeger L."/>
            <person name="Luttermann T."/>
            <person name="Thieme E."/>
            <person name="Hassa J."/>
            <person name="Haak M."/>
            <person name="Wittchen M."/>
            <person name="Mentz A."/>
            <person name="Persicke M."/>
            <person name="Busche T."/>
            <person name="Ruckert C."/>
        </authorList>
    </citation>
    <scope>NUCLEOTIDE SEQUENCE [LARGE SCALE GENOMIC DNA]</scope>
    <source>
        <strain evidence="8 9">2039</strain>
    </source>
</reference>
<evidence type="ECO:0000256" key="1">
    <source>
        <dbReference type="ARBA" id="ARBA00022598"/>
    </source>
</evidence>
<dbReference type="RefSeq" id="WP_156231803.1">
    <property type="nucleotide sequence ID" value="NZ_CP046455.1"/>
</dbReference>
<dbReference type="GO" id="GO:0032267">
    <property type="term" value="F:tRNA(Ile)-lysidine synthase activity"/>
    <property type="evidence" value="ECO:0007669"/>
    <property type="project" value="UniProtKB-EC"/>
</dbReference>
<comment type="subcellular location">
    <subcellularLocation>
        <location evidence="6">Cytoplasm</location>
    </subcellularLocation>
</comment>
<dbReference type="CDD" id="cd01992">
    <property type="entry name" value="TilS_N"/>
    <property type="match status" value="1"/>
</dbReference>
<evidence type="ECO:0000259" key="7">
    <source>
        <dbReference type="Pfam" id="PF01171"/>
    </source>
</evidence>
<name>A0A6B8WBU5_9CORY</name>
<comment type="similarity">
    <text evidence="6">Belongs to the tRNA(Ile)-lysidine synthase family.</text>
</comment>
<evidence type="ECO:0000256" key="5">
    <source>
        <dbReference type="ARBA" id="ARBA00048539"/>
    </source>
</evidence>
<dbReference type="InterPro" id="IPR012795">
    <property type="entry name" value="tRNA_Ile_lys_synt_N"/>
</dbReference>
<feature type="domain" description="tRNA(Ile)-lysidine/2-thiocytidine synthase N-terminal" evidence="7">
    <location>
        <begin position="35"/>
        <end position="198"/>
    </location>
</feature>
<organism evidence="8 9">
    <name type="scientific">Corynebacterium occultum</name>
    <dbReference type="NCBI Taxonomy" id="2675219"/>
    <lineage>
        <taxon>Bacteria</taxon>
        <taxon>Bacillati</taxon>
        <taxon>Actinomycetota</taxon>
        <taxon>Actinomycetes</taxon>
        <taxon>Mycobacteriales</taxon>
        <taxon>Corynebacteriaceae</taxon>
        <taxon>Corynebacterium</taxon>
    </lineage>
</organism>
<accession>A0A6B8WBU5</accession>
<dbReference type="GO" id="GO:0005524">
    <property type="term" value="F:ATP binding"/>
    <property type="evidence" value="ECO:0007669"/>
    <property type="project" value="UniProtKB-UniRule"/>
</dbReference>
<dbReference type="SUPFAM" id="SSF52402">
    <property type="entry name" value="Adenine nucleotide alpha hydrolases-like"/>
    <property type="match status" value="1"/>
</dbReference>
<dbReference type="Gene3D" id="3.40.50.620">
    <property type="entry name" value="HUPs"/>
    <property type="match status" value="1"/>
</dbReference>
<dbReference type="KEGG" id="cok:COCCU_12130"/>
<evidence type="ECO:0000256" key="4">
    <source>
        <dbReference type="ARBA" id="ARBA00022840"/>
    </source>
</evidence>
<dbReference type="Pfam" id="PF01171">
    <property type="entry name" value="ATP_bind_3"/>
    <property type="match status" value="1"/>
</dbReference>
<dbReference type="EMBL" id="CP046455">
    <property type="protein sequence ID" value="QGU08326.1"/>
    <property type="molecule type" value="Genomic_DNA"/>
</dbReference>
<evidence type="ECO:0000256" key="6">
    <source>
        <dbReference type="HAMAP-Rule" id="MF_01161"/>
    </source>
</evidence>
<comment type="catalytic activity">
    <reaction evidence="5 6">
        <text>cytidine(34) in tRNA(Ile2) + L-lysine + ATP = lysidine(34) in tRNA(Ile2) + AMP + diphosphate + H(+)</text>
        <dbReference type="Rhea" id="RHEA:43744"/>
        <dbReference type="Rhea" id="RHEA-COMP:10625"/>
        <dbReference type="Rhea" id="RHEA-COMP:10670"/>
        <dbReference type="ChEBI" id="CHEBI:15378"/>
        <dbReference type="ChEBI" id="CHEBI:30616"/>
        <dbReference type="ChEBI" id="CHEBI:32551"/>
        <dbReference type="ChEBI" id="CHEBI:33019"/>
        <dbReference type="ChEBI" id="CHEBI:82748"/>
        <dbReference type="ChEBI" id="CHEBI:83665"/>
        <dbReference type="ChEBI" id="CHEBI:456215"/>
        <dbReference type="EC" id="6.3.4.19"/>
    </reaction>
</comment>
<keyword evidence="4 6" id="KW-0067">ATP-binding</keyword>
<comment type="domain">
    <text evidence="6">The N-terminal region contains the highly conserved SGGXDS motif, predicted to be a P-loop motif involved in ATP binding.</text>
</comment>
<dbReference type="NCBIfam" id="TIGR02432">
    <property type="entry name" value="lysidine_TilS_N"/>
    <property type="match status" value="1"/>
</dbReference>
<keyword evidence="3 6" id="KW-0547">Nucleotide-binding</keyword>
<protein>
    <recommendedName>
        <fullName evidence="6">tRNA(Ile)-lysidine synthase</fullName>
        <ecNumber evidence="6">6.3.4.19</ecNumber>
    </recommendedName>
    <alternativeName>
        <fullName evidence="6">tRNA(Ile)-2-lysyl-cytidine synthase</fullName>
    </alternativeName>
    <alternativeName>
        <fullName evidence="6">tRNA(Ile)-lysidine synthetase</fullName>
    </alternativeName>
</protein>
<dbReference type="AlphaFoldDB" id="A0A6B8WBU5"/>
<dbReference type="HAMAP" id="MF_01161">
    <property type="entry name" value="tRNA_Ile_lys_synt"/>
    <property type="match status" value="1"/>
</dbReference>
<evidence type="ECO:0000256" key="2">
    <source>
        <dbReference type="ARBA" id="ARBA00022694"/>
    </source>
</evidence>